<feature type="transmembrane region" description="Helical" evidence="10">
    <location>
        <begin position="371"/>
        <end position="395"/>
    </location>
</feature>
<dbReference type="EMBL" id="RBII01000002">
    <property type="protein sequence ID" value="RKQ69751.1"/>
    <property type="molecule type" value="Genomic_DNA"/>
</dbReference>
<keyword evidence="2" id="KW-0813">Transport</keyword>
<dbReference type="PANTHER" id="PTHR43298">
    <property type="entry name" value="MULTIDRUG RESISTANCE PROTEIN NORM-RELATED"/>
    <property type="match status" value="1"/>
</dbReference>
<feature type="transmembrane region" description="Helical" evidence="10">
    <location>
        <begin position="107"/>
        <end position="126"/>
    </location>
</feature>
<feature type="transmembrane region" description="Helical" evidence="10">
    <location>
        <begin position="296"/>
        <end position="318"/>
    </location>
</feature>
<evidence type="ECO:0000256" key="2">
    <source>
        <dbReference type="ARBA" id="ARBA00022448"/>
    </source>
</evidence>
<dbReference type="CDD" id="cd13131">
    <property type="entry name" value="MATE_NorM_like"/>
    <property type="match status" value="1"/>
</dbReference>
<evidence type="ECO:0000256" key="5">
    <source>
        <dbReference type="ARBA" id="ARBA00022692"/>
    </source>
</evidence>
<keyword evidence="7" id="KW-0406">Ion transport</keyword>
<comment type="subcellular location">
    <subcellularLocation>
        <location evidence="1">Cell inner membrane</location>
        <topology evidence="1">Multi-pass membrane protein</topology>
    </subcellularLocation>
</comment>
<dbReference type="GO" id="GO:0006811">
    <property type="term" value="P:monoatomic ion transport"/>
    <property type="evidence" value="ECO:0007669"/>
    <property type="project" value="UniProtKB-KW"/>
</dbReference>
<dbReference type="NCBIfam" id="TIGR00797">
    <property type="entry name" value="matE"/>
    <property type="match status" value="1"/>
</dbReference>
<evidence type="ECO:0000313" key="11">
    <source>
        <dbReference type="EMBL" id="RKQ69751.1"/>
    </source>
</evidence>
<dbReference type="GO" id="GO:0042910">
    <property type="term" value="F:xenobiotic transmembrane transporter activity"/>
    <property type="evidence" value="ECO:0007669"/>
    <property type="project" value="InterPro"/>
</dbReference>
<dbReference type="Pfam" id="PF01554">
    <property type="entry name" value="MatE"/>
    <property type="match status" value="2"/>
</dbReference>
<keyword evidence="8 10" id="KW-0472">Membrane</keyword>
<feature type="transmembrane region" description="Helical" evidence="10">
    <location>
        <begin position="59"/>
        <end position="86"/>
    </location>
</feature>
<feature type="transmembrane region" description="Helical" evidence="10">
    <location>
        <begin position="270"/>
        <end position="290"/>
    </location>
</feature>
<keyword evidence="4" id="KW-1003">Cell membrane</keyword>
<keyword evidence="12" id="KW-1185">Reference proteome</keyword>
<feature type="transmembrane region" description="Helical" evidence="10">
    <location>
        <begin position="174"/>
        <end position="200"/>
    </location>
</feature>
<sequence length="472" mass="51056">MNAGHDIKAQETAKLPDTWRGEMGALLRLGIPMALTQLVQFSIYFVDAVMIGRLSPVDIAAVGIGSIIVFLMWMIGGGPAIAVSPLASQALGADVNDTRDVRRTVRMGLWAVFGLTPLIFAVLFLTKPVALALGQDPEATRRAQTYVFAVGIGLPFTLGTLVLRNFLAALDKTLIPFIIIVLVTLLNAFFNAVMIFGLFGFPRLELIGAGLASTLSAILGFGLFIAYIQWDSRAKTFDIFKNILKPDWERLKDVVRLGWPISVTMMFEGMLFNAGLLIVGVIGVIEQAAYQIGLNIASLAFMLSYGMSMAGAVRIGLARGAGNLPAQKRAATTTIIASIFAIGIFAVPMAITPETIAALYLDVNKPENQKVMAFILTFVPIAAAFAFFDAAQVACNQLLRGLKDVNWTMFLTGVSYWVIGFPVAYYLAFYTPLGARGVWYGLMAGLIAAFIALGIRLVQQLRRDQALPSTPR</sequence>
<evidence type="ECO:0000256" key="10">
    <source>
        <dbReference type="SAM" id="Phobius"/>
    </source>
</evidence>
<feature type="transmembrane region" description="Helical" evidence="10">
    <location>
        <begin position="330"/>
        <end position="351"/>
    </location>
</feature>
<dbReference type="InterPro" id="IPR048279">
    <property type="entry name" value="MdtK-like"/>
</dbReference>
<name>A0A420WFJ2_9PROT</name>
<evidence type="ECO:0000256" key="8">
    <source>
        <dbReference type="ARBA" id="ARBA00023136"/>
    </source>
</evidence>
<comment type="caution">
    <text evidence="11">The sequence shown here is derived from an EMBL/GenBank/DDBJ whole genome shotgun (WGS) entry which is preliminary data.</text>
</comment>
<feature type="transmembrane region" description="Helical" evidence="10">
    <location>
        <begin position="206"/>
        <end position="228"/>
    </location>
</feature>
<keyword evidence="3" id="KW-0050">Antiport</keyword>
<organism evidence="11 12">
    <name type="scientific">Litorimonas taeanensis</name>
    <dbReference type="NCBI Taxonomy" id="568099"/>
    <lineage>
        <taxon>Bacteria</taxon>
        <taxon>Pseudomonadati</taxon>
        <taxon>Pseudomonadota</taxon>
        <taxon>Alphaproteobacteria</taxon>
        <taxon>Maricaulales</taxon>
        <taxon>Robiginitomaculaceae</taxon>
    </lineage>
</organism>
<dbReference type="Proteomes" id="UP000282211">
    <property type="component" value="Unassembled WGS sequence"/>
</dbReference>
<keyword evidence="5 10" id="KW-0812">Transmembrane</keyword>
<reference evidence="11 12" key="1">
    <citation type="submission" date="2018-10" db="EMBL/GenBank/DDBJ databases">
        <title>Genomic Encyclopedia of Type Strains, Phase IV (KMG-IV): sequencing the most valuable type-strain genomes for metagenomic binning, comparative biology and taxonomic classification.</title>
        <authorList>
            <person name="Goeker M."/>
        </authorList>
    </citation>
    <scope>NUCLEOTIDE SEQUENCE [LARGE SCALE GENOMIC DNA]</scope>
    <source>
        <strain evidence="11 12">DSM 22008</strain>
    </source>
</reference>
<evidence type="ECO:0000256" key="3">
    <source>
        <dbReference type="ARBA" id="ARBA00022449"/>
    </source>
</evidence>
<evidence type="ECO:0000256" key="6">
    <source>
        <dbReference type="ARBA" id="ARBA00022989"/>
    </source>
</evidence>
<dbReference type="GO" id="GO:0005886">
    <property type="term" value="C:plasma membrane"/>
    <property type="evidence" value="ECO:0007669"/>
    <property type="project" value="UniProtKB-SubCell"/>
</dbReference>
<feature type="transmembrane region" description="Helical" evidence="10">
    <location>
        <begin position="146"/>
        <end position="167"/>
    </location>
</feature>
<dbReference type="InterPro" id="IPR002528">
    <property type="entry name" value="MATE_fam"/>
</dbReference>
<feature type="transmembrane region" description="Helical" evidence="10">
    <location>
        <begin position="25"/>
        <end position="47"/>
    </location>
</feature>
<evidence type="ECO:0000256" key="7">
    <source>
        <dbReference type="ARBA" id="ARBA00023065"/>
    </source>
</evidence>
<evidence type="ECO:0000313" key="12">
    <source>
        <dbReference type="Proteomes" id="UP000282211"/>
    </source>
</evidence>
<dbReference type="PANTHER" id="PTHR43298:SF2">
    <property type="entry name" value="FMN_FAD EXPORTER YEEO-RELATED"/>
    <property type="match status" value="1"/>
</dbReference>
<evidence type="ECO:0000256" key="4">
    <source>
        <dbReference type="ARBA" id="ARBA00022475"/>
    </source>
</evidence>
<feature type="transmembrane region" description="Helical" evidence="10">
    <location>
        <begin position="439"/>
        <end position="458"/>
    </location>
</feature>
<dbReference type="GO" id="GO:0015297">
    <property type="term" value="F:antiporter activity"/>
    <property type="evidence" value="ECO:0007669"/>
    <property type="project" value="UniProtKB-KW"/>
</dbReference>
<keyword evidence="6 10" id="KW-1133">Transmembrane helix</keyword>
<dbReference type="AlphaFoldDB" id="A0A420WFJ2"/>
<gene>
    <name evidence="11" type="ORF">DES40_2560</name>
</gene>
<feature type="transmembrane region" description="Helical" evidence="10">
    <location>
        <begin position="407"/>
        <end position="427"/>
    </location>
</feature>
<dbReference type="InParanoid" id="A0A420WFJ2"/>
<evidence type="ECO:0000256" key="9">
    <source>
        <dbReference type="ARBA" id="ARBA00031636"/>
    </source>
</evidence>
<accession>A0A420WFJ2</accession>
<protein>
    <recommendedName>
        <fullName evidence="9">Multidrug-efflux transporter</fullName>
    </recommendedName>
</protein>
<dbReference type="PIRSF" id="PIRSF006603">
    <property type="entry name" value="DinF"/>
    <property type="match status" value="1"/>
</dbReference>
<proteinExistence type="predicted"/>
<dbReference type="FunCoup" id="A0A420WFJ2">
    <property type="interactions" value="196"/>
</dbReference>
<dbReference type="InterPro" id="IPR050222">
    <property type="entry name" value="MATE_MdtK"/>
</dbReference>
<evidence type="ECO:0000256" key="1">
    <source>
        <dbReference type="ARBA" id="ARBA00004429"/>
    </source>
</evidence>